<protein>
    <submittedName>
        <fullName evidence="3">Uncharacterized protein</fullName>
    </submittedName>
</protein>
<gene>
    <name evidence="3" type="ORF">TSAR_015434</name>
</gene>
<name>A0A232ERT6_9HYME</name>
<dbReference type="OrthoDB" id="10045204at2759"/>
<evidence type="ECO:0000256" key="1">
    <source>
        <dbReference type="SAM" id="MobiDB-lite"/>
    </source>
</evidence>
<comment type="caution">
    <text evidence="3">The sequence shown here is derived from an EMBL/GenBank/DDBJ whole genome shotgun (WGS) entry which is preliminary data.</text>
</comment>
<accession>A0A232ERT6</accession>
<evidence type="ECO:0000313" key="3">
    <source>
        <dbReference type="EMBL" id="OXU21074.1"/>
    </source>
</evidence>
<feature type="compositionally biased region" description="Polar residues" evidence="1">
    <location>
        <begin position="16"/>
        <end position="27"/>
    </location>
</feature>
<reference evidence="3 4" key="1">
    <citation type="journal article" date="2017" name="Curr. Biol.">
        <title>The Evolution of Venom by Co-option of Single-Copy Genes.</title>
        <authorList>
            <person name="Martinson E.O."/>
            <person name="Mrinalini"/>
            <person name="Kelkar Y.D."/>
            <person name="Chang C.H."/>
            <person name="Werren J.H."/>
        </authorList>
    </citation>
    <scope>NUCLEOTIDE SEQUENCE [LARGE SCALE GENOMIC DNA]</scope>
    <source>
        <strain evidence="3 4">Alberta</strain>
        <tissue evidence="3">Whole body</tissue>
    </source>
</reference>
<feature type="non-terminal residue" evidence="3">
    <location>
        <position position="1"/>
    </location>
</feature>
<keyword evidence="2" id="KW-0472">Membrane</keyword>
<sequence>YHDLVMALENEISSSDTLERSNVTSLQSDDRSTKIQKSPELNSHNTNLNPQQSCFCQQHTLGKVKLIPCPVLNSNFEPTRQCLCQQFQLGAYYPPNQNVDGNERKEKRRFNLKWPRQSYVNKKDKSYEAKFKNRPYFRNDKPFACYDVLEGMPRKKTSQFKYVIGSSAKHKLNPYNDVDSDQPEKIEIYYFDHGNSGYYHTTDLPPILKTEKFAEETSSKITRFWAEIFGYVHIIFSVITALVLQFLRCILFSLIRPLTVGVIQLVADYFIKPLLSITFNGLIQPFLILFYNVATSLRDCCEPLATALGYYMRELAMLFRSCRLIEINHGHRGNANT</sequence>
<proteinExistence type="predicted"/>
<dbReference type="AlphaFoldDB" id="A0A232ERT6"/>
<dbReference type="STRING" id="543379.A0A232ERT6"/>
<feature type="compositionally biased region" description="Polar residues" evidence="1">
    <location>
        <begin position="35"/>
        <end position="46"/>
    </location>
</feature>
<evidence type="ECO:0000256" key="2">
    <source>
        <dbReference type="SAM" id="Phobius"/>
    </source>
</evidence>
<feature type="transmembrane region" description="Helical" evidence="2">
    <location>
        <begin position="228"/>
        <end position="254"/>
    </location>
</feature>
<organism evidence="3 4">
    <name type="scientific">Trichomalopsis sarcophagae</name>
    <dbReference type="NCBI Taxonomy" id="543379"/>
    <lineage>
        <taxon>Eukaryota</taxon>
        <taxon>Metazoa</taxon>
        <taxon>Ecdysozoa</taxon>
        <taxon>Arthropoda</taxon>
        <taxon>Hexapoda</taxon>
        <taxon>Insecta</taxon>
        <taxon>Pterygota</taxon>
        <taxon>Neoptera</taxon>
        <taxon>Endopterygota</taxon>
        <taxon>Hymenoptera</taxon>
        <taxon>Apocrita</taxon>
        <taxon>Proctotrupomorpha</taxon>
        <taxon>Chalcidoidea</taxon>
        <taxon>Pteromalidae</taxon>
        <taxon>Pteromalinae</taxon>
        <taxon>Trichomalopsis</taxon>
    </lineage>
</organism>
<keyword evidence="2" id="KW-0812">Transmembrane</keyword>
<feature type="transmembrane region" description="Helical" evidence="2">
    <location>
        <begin position="274"/>
        <end position="294"/>
    </location>
</feature>
<dbReference type="EMBL" id="NNAY01002550">
    <property type="protein sequence ID" value="OXU21074.1"/>
    <property type="molecule type" value="Genomic_DNA"/>
</dbReference>
<evidence type="ECO:0000313" key="4">
    <source>
        <dbReference type="Proteomes" id="UP000215335"/>
    </source>
</evidence>
<keyword evidence="2" id="KW-1133">Transmembrane helix</keyword>
<keyword evidence="4" id="KW-1185">Reference proteome</keyword>
<dbReference type="Proteomes" id="UP000215335">
    <property type="component" value="Unassembled WGS sequence"/>
</dbReference>
<feature type="region of interest" description="Disordered" evidence="1">
    <location>
        <begin position="16"/>
        <end position="46"/>
    </location>
</feature>